<evidence type="ECO:0000313" key="1">
    <source>
        <dbReference type="EMBL" id="OYO12954.1"/>
    </source>
</evidence>
<keyword evidence="2" id="KW-1185">Reference proteome</keyword>
<gene>
    <name evidence="1" type="ORF">CGZ94_13820</name>
</gene>
<reference evidence="1 2" key="1">
    <citation type="submission" date="2017-07" db="EMBL/GenBank/DDBJ databases">
        <title>Draft whole genome sequences of clinical Proprionibacteriaceae strains.</title>
        <authorList>
            <person name="Bernier A.-M."/>
            <person name="Bernard K."/>
            <person name="Domingo M.-C."/>
        </authorList>
    </citation>
    <scope>NUCLEOTIDE SEQUENCE [LARGE SCALE GENOMIC DNA]</scope>
    <source>
        <strain evidence="1 2">NML 030167</strain>
    </source>
</reference>
<dbReference type="OrthoDB" id="1425703at2"/>
<dbReference type="Proteomes" id="UP000215896">
    <property type="component" value="Unassembled WGS sequence"/>
</dbReference>
<evidence type="ECO:0008006" key="3">
    <source>
        <dbReference type="Google" id="ProtNLM"/>
    </source>
</evidence>
<comment type="caution">
    <text evidence="1">The sequence shown here is derived from an EMBL/GenBank/DDBJ whole genome shotgun (WGS) entry which is preliminary data.</text>
</comment>
<proteinExistence type="predicted"/>
<name>A0A255GIY9_9ACTN</name>
<accession>A0A4R6LU91</accession>
<organism evidence="1 2">
    <name type="scientific">Enemella evansiae</name>
    <dbReference type="NCBI Taxonomy" id="2016499"/>
    <lineage>
        <taxon>Bacteria</taxon>
        <taxon>Bacillati</taxon>
        <taxon>Actinomycetota</taxon>
        <taxon>Actinomycetes</taxon>
        <taxon>Propionibacteriales</taxon>
        <taxon>Propionibacteriaceae</taxon>
        <taxon>Enemella</taxon>
    </lineage>
</organism>
<accession>A0A255GIY9</accession>
<protein>
    <recommendedName>
        <fullName evidence="3">EcsC family protein</fullName>
    </recommendedName>
</protein>
<evidence type="ECO:0000313" key="2">
    <source>
        <dbReference type="Proteomes" id="UP000215896"/>
    </source>
</evidence>
<dbReference type="AlphaFoldDB" id="A0A255GIY9"/>
<sequence length="224" mass="23224">MANNVRDTLGGLVPSGGFAPNGAGKVLRRIMTVAIDGMGNLPPARDSAGRQLQKQGDAEKAINVLIQQHVALAGAQGFVTNIGGLVTSLVSLPANIAGIAVLQARVVATIAHLRGYDVTDPRVRTAIAMCLVGDNLENLLGDSELPSSPLVVATAPVYDAGLDTKISDRVAGDLLARVTGKRMVVAMTKRVPVLGGGVGAAFDGWDTLQVARYAKGQLVDRRRA</sequence>
<dbReference type="EMBL" id="NMVO01000014">
    <property type="protein sequence ID" value="OYO12954.1"/>
    <property type="molecule type" value="Genomic_DNA"/>
</dbReference>